<dbReference type="EMBL" id="JACJJQ010000012">
    <property type="protein sequence ID" value="MBM6753864.1"/>
    <property type="molecule type" value="Genomic_DNA"/>
</dbReference>
<proteinExistence type="predicted"/>
<name>A0ABS2EN57_9LACO</name>
<dbReference type="RefSeq" id="WP_204776263.1">
    <property type="nucleotide sequence ID" value="NZ_JACJJQ010000012.1"/>
</dbReference>
<evidence type="ECO:0000313" key="1">
    <source>
        <dbReference type="EMBL" id="MBM6753864.1"/>
    </source>
</evidence>
<evidence type="ECO:0008006" key="3">
    <source>
        <dbReference type="Google" id="ProtNLM"/>
    </source>
</evidence>
<accession>A0ABS2EN57</accession>
<dbReference type="Proteomes" id="UP000776629">
    <property type="component" value="Unassembled WGS sequence"/>
</dbReference>
<gene>
    <name evidence="1" type="ORF">H5993_03690</name>
</gene>
<keyword evidence="2" id="KW-1185">Reference proteome</keyword>
<reference evidence="1 2" key="1">
    <citation type="journal article" date="2021" name="Sci. Rep.">
        <title>The distribution of antibiotic resistance genes in chicken gut microbiota commensals.</title>
        <authorList>
            <person name="Juricova H."/>
            <person name="Matiasovicova J."/>
            <person name="Kubasova T."/>
            <person name="Cejkova D."/>
            <person name="Rychlik I."/>
        </authorList>
    </citation>
    <scope>NUCLEOTIDE SEQUENCE [LARGE SCALE GENOMIC DNA]</scope>
    <source>
        <strain evidence="1 2">An810</strain>
    </source>
</reference>
<protein>
    <recommendedName>
        <fullName evidence="3">HTH cro/C1-type domain-containing protein</fullName>
    </recommendedName>
</protein>
<organism evidence="1 2">
    <name type="scientific">Limosilactobacillus alvi</name>
    <dbReference type="NCBI Taxonomy" id="990412"/>
    <lineage>
        <taxon>Bacteria</taxon>
        <taxon>Bacillati</taxon>
        <taxon>Bacillota</taxon>
        <taxon>Bacilli</taxon>
        <taxon>Lactobacillales</taxon>
        <taxon>Lactobacillaceae</taxon>
        <taxon>Limosilactobacillus</taxon>
    </lineage>
</organism>
<sequence>MIIDVNKIEWMLNNRNITAYRISKDSGVSQQLLGNYRNGMIEVESMSLKMAEKLSKVAQKYFYDEMGKAIRFIESGSADGVMLSKIYPVRELRAIVIDDLQSSEGERTLTGDDEDLKEILKDLESYDTGFAYVLETADPDFEQHVVPFDFDHMQELSFKFSSRPSLCKLLSDTANLLPDLN</sequence>
<comment type="caution">
    <text evidence="1">The sequence shown here is derived from an EMBL/GenBank/DDBJ whole genome shotgun (WGS) entry which is preliminary data.</text>
</comment>
<evidence type="ECO:0000313" key="2">
    <source>
        <dbReference type="Proteomes" id="UP000776629"/>
    </source>
</evidence>